<dbReference type="InterPro" id="IPR036866">
    <property type="entry name" value="RibonucZ/Hydroxyglut_hydro"/>
</dbReference>
<evidence type="ECO:0000313" key="3">
    <source>
        <dbReference type="Proteomes" id="UP001596496"/>
    </source>
</evidence>
<dbReference type="RefSeq" id="WP_380831037.1">
    <property type="nucleotide sequence ID" value="NZ_JBHTCG010000037.1"/>
</dbReference>
<keyword evidence="3" id="KW-1185">Reference proteome</keyword>
<dbReference type="SUPFAM" id="SSF56281">
    <property type="entry name" value="Metallo-hydrolase/oxidoreductase"/>
    <property type="match status" value="1"/>
</dbReference>
<dbReference type="Proteomes" id="UP001596496">
    <property type="component" value="Unassembled WGS sequence"/>
</dbReference>
<comment type="caution">
    <text evidence="2">The sequence shown here is derived from an EMBL/GenBank/DDBJ whole genome shotgun (WGS) entry which is preliminary data.</text>
</comment>
<evidence type="ECO:0000313" key="2">
    <source>
        <dbReference type="EMBL" id="MFC7387345.1"/>
    </source>
</evidence>
<dbReference type="Gene3D" id="3.60.15.10">
    <property type="entry name" value="Ribonuclease Z/Hydroxyacylglutathione hydrolase-like"/>
    <property type="match status" value="1"/>
</dbReference>
<name>A0ABW2PH23_9ACTN</name>
<dbReference type="PANTHER" id="PTHR43546">
    <property type="entry name" value="UPF0173 METAL-DEPENDENT HYDROLASE MJ1163-RELATED"/>
    <property type="match status" value="1"/>
</dbReference>
<protein>
    <submittedName>
        <fullName evidence="2">MBL fold metallo-hydrolase</fullName>
    </submittedName>
</protein>
<feature type="domain" description="Metallo-beta-lactamase" evidence="1">
    <location>
        <begin position="47"/>
        <end position="229"/>
    </location>
</feature>
<dbReference type="InterPro" id="IPR001279">
    <property type="entry name" value="Metallo-B-lactamas"/>
</dbReference>
<sequence length="282" mass="31441">MSDPTEASVYFIGNATTLIRCQGFTLLTDPNFLHRGQRAYLGWGISTRRRTDPAMEIGRLPAIDAVVLSHMHGDHWDRVARQGLDRRLPIFTTPHAAERLRRQGFGNAIGLSTWQDRVMLRDGRRLKITALPARHAPGPAERLLPPVMGGMLEFGGEDGKVDLRLHISGDTLLDDRLNAIPRRFPDIDVALVHLGGTKLLGTLLVTMDGMQGAQWVELIGADHTVPVHYDDYEAFSSGLDDFRRHVNRLGLADRVHYVARGETYHVLGRRTGRAGRAGRESH</sequence>
<accession>A0ABW2PH23</accession>
<organism evidence="2 3">
    <name type="scientific">Sphaerisporangium rhizosphaerae</name>
    <dbReference type="NCBI Taxonomy" id="2269375"/>
    <lineage>
        <taxon>Bacteria</taxon>
        <taxon>Bacillati</taxon>
        <taxon>Actinomycetota</taxon>
        <taxon>Actinomycetes</taxon>
        <taxon>Streptosporangiales</taxon>
        <taxon>Streptosporangiaceae</taxon>
        <taxon>Sphaerisporangium</taxon>
    </lineage>
</organism>
<proteinExistence type="predicted"/>
<evidence type="ECO:0000259" key="1">
    <source>
        <dbReference type="Pfam" id="PF12706"/>
    </source>
</evidence>
<dbReference type="InterPro" id="IPR050114">
    <property type="entry name" value="UPF0173_UPF0282_UlaG_hydrolase"/>
</dbReference>
<dbReference type="PANTHER" id="PTHR43546:SF7">
    <property type="entry name" value="METALLO-BETA-LACTAMASE DOMAIN-CONTAINING PROTEIN"/>
    <property type="match status" value="1"/>
</dbReference>
<reference evidence="3" key="1">
    <citation type="journal article" date="2019" name="Int. J. Syst. Evol. Microbiol.">
        <title>The Global Catalogue of Microorganisms (GCM) 10K type strain sequencing project: providing services to taxonomists for standard genome sequencing and annotation.</title>
        <authorList>
            <consortium name="The Broad Institute Genomics Platform"/>
            <consortium name="The Broad Institute Genome Sequencing Center for Infectious Disease"/>
            <person name="Wu L."/>
            <person name="Ma J."/>
        </authorList>
    </citation>
    <scope>NUCLEOTIDE SEQUENCE [LARGE SCALE GENOMIC DNA]</scope>
    <source>
        <strain evidence="3">CECT 7649</strain>
    </source>
</reference>
<dbReference type="EMBL" id="JBHTCG010000037">
    <property type="protein sequence ID" value="MFC7387345.1"/>
    <property type="molecule type" value="Genomic_DNA"/>
</dbReference>
<dbReference type="Pfam" id="PF12706">
    <property type="entry name" value="Lactamase_B_2"/>
    <property type="match status" value="1"/>
</dbReference>
<gene>
    <name evidence="2" type="ORF">ACFQSB_34425</name>
</gene>